<evidence type="ECO:0000313" key="3">
    <source>
        <dbReference type="EMBL" id="TWW77896.1"/>
    </source>
</evidence>
<evidence type="ECO:0000256" key="1">
    <source>
        <dbReference type="SAM" id="Coils"/>
    </source>
</evidence>
<reference evidence="3 4" key="1">
    <citation type="submission" date="2019-04" db="EMBL/GenBank/DDBJ databases">
        <title>Chromosome genome assembly for Takifugu flavidus.</title>
        <authorList>
            <person name="Xiao S."/>
        </authorList>
    </citation>
    <scope>NUCLEOTIDE SEQUENCE [LARGE SCALE GENOMIC DNA]</scope>
    <source>
        <strain evidence="3">HTHZ2018</strain>
        <tissue evidence="3">Muscle</tissue>
    </source>
</reference>
<keyword evidence="4" id="KW-1185">Reference proteome</keyword>
<comment type="caution">
    <text evidence="3">The sequence shown here is derived from an EMBL/GenBank/DDBJ whole genome shotgun (WGS) entry which is preliminary data.</text>
</comment>
<dbReference type="Gene3D" id="2.60.120.10">
    <property type="entry name" value="Jelly Rolls"/>
    <property type="match status" value="1"/>
</dbReference>
<organism evidence="3 4">
    <name type="scientific">Takifugu flavidus</name>
    <name type="common">sansaifugu</name>
    <dbReference type="NCBI Taxonomy" id="433684"/>
    <lineage>
        <taxon>Eukaryota</taxon>
        <taxon>Metazoa</taxon>
        <taxon>Chordata</taxon>
        <taxon>Craniata</taxon>
        <taxon>Vertebrata</taxon>
        <taxon>Euteleostomi</taxon>
        <taxon>Actinopterygii</taxon>
        <taxon>Neopterygii</taxon>
        <taxon>Teleostei</taxon>
        <taxon>Neoteleostei</taxon>
        <taxon>Acanthomorphata</taxon>
        <taxon>Eupercaria</taxon>
        <taxon>Tetraodontiformes</taxon>
        <taxon>Tetradontoidea</taxon>
        <taxon>Tetraodontidae</taxon>
        <taxon>Takifugu</taxon>
    </lineage>
</organism>
<dbReference type="InterPro" id="IPR018490">
    <property type="entry name" value="cNMP-bd_dom_sf"/>
</dbReference>
<dbReference type="InterPro" id="IPR000595">
    <property type="entry name" value="cNMP-bd_dom"/>
</dbReference>
<gene>
    <name evidence="3" type="ORF">D4764_11G0000170</name>
</gene>
<dbReference type="CDD" id="cd00038">
    <property type="entry name" value="CAP_ED"/>
    <property type="match status" value="1"/>
</dbReference>
<keyword evidence="3" id="KW-0418">Kinase</keyword>
<dbReference type="GO" id="GO:0016301">
    <property type="term" value="F:kinase activity"/>
    <property type="evidence" value="ECO:0007669"/>
    <property type="project" value="UniProtKB-KW"/>
</dbReference>
<dbReference type="Proteomes" id="UP000324091">
    <property type="component" value="Chromosome 11"/>
</dbReference>
<keyword evidence="3" id="KW-0808">Transferase</keyword>
<proteinExistence type="predicted"/>
<dbReference type="SUPFAM" id="SSF51206">
    <property type="entry name" value="cAMP-binding domain-like"/>
    <property type="match status" value="1"/>
</dbReference>
<evidence type="ECO:0000259" key="2">
    <source>
        <dbReference type="PROSITE" id="PS50042"/>
    </source>
</evidence>
<dbReference type="PROSITE" id="PS50042">
    <property type="entry name" value="CNMP_BINDING_3"/>
    <property type="match status" value="1"/>
</dbReference>
<dbReference type="AlphaFoldDB" id="A0A5C6PFX9"/>
<feature type="domain" description="Cyclic nucleotide-binding" evidence="2">
    <location>
        <begin position="168"/>
        <end position="211"/>
    </location>
</feature>
<keyword evidence="1" id="KW-0175">Coiled coil</keyword>
<name>A0A5C6PFX9_9TELE</name>
<dbReference type="InterPro" id="IPR014710">
    <property type="entry name" value="RmlC-like_jellyroll"/>
</dbReference>
<feature type="coiled-coil region" evidence="1">
    <location>
        <begin position="29"/>
        <end position="77"/>
    </location>
</feature>
<protein>
    <submittedName>
        <fullName evidence="3">cGMP-dependent protein kinase 2</fullName>
    </submittedName>
</protein>
<dbReference type="EMBL" id="RHFK02000003">
    <property type="protein sequence ID" value="TWW77896.1"/>
    <property type="molecule type" value="Genomic_DNA"/>
</dbReference>
<sequence>MVAMGNGSIKVLRPEENSCLASTNKDADINVLRLRINQLEAELECRDQELQAQKYQLHQLQKELEAKISQIDKLQDAIGYTHDLGHSPPLARVPHHSRRFSVINQGPSQFHRVAVEVHRRLRAKEGVSAEPNSGSFCPEAKAAQVSKATHKNSRIKKFINDAIMNNDFLNKLEPQHMNQMVDCMFENVYTEGQLVIREGEPGNYLYVLSES</sequence>
<evidence type="ECO:0000313" key="4">
    <source>
        <dbReference type="Proteomes" id="UP000324091"/>
    </source>
</evidence>
<accession>A0A5C6PFX9</accession>